<accession>A0A7W8NHQ5</accession>
<evidence type="ECO:0000313" key="1">
    <source>
        <dbReference type="EMBL" id="MBB5366135.1"/>
    </source>
</evidence>
<protein>
    <submittedName>
        <fullName evidence="1">Uncharacterized protein</fullName>
    </submittedName>
</protein>
<gene>
    <name evidence="1" type="ORF">HNQ08_005264</name>
</gene>
<reference evidence="1 2" key="1">
    <citation type="submission" date="2020-08" db="EMBL/GenBank/DDBJ databases">
        <title>Genomic Encyclopedia of Type Strains, Phase IV (KMG-IV): sequencing the most valuable type-strain genomes for metagenomic binning, comparative biology and taxonomic classification.</title>
        <authorList>
            <person name="Goeker M."/>
        </authorList>
    </citation>
    <scope>NUCLEOTIDE SEQUENCE [LARGE SCALE GENOMIC DNA]</scope>
    <source>
        <strain evidence="1 2">DSM 27939</strain>
    </source>
</reference>
<name>A0A7W8NHQ5_9DEIO</name>
<keyword evidence="2" id="KW-1185">Reference proteome</keyword>
<evidence type="ECO:0000313" key="2">
    <source>
        <dbReference type="Proteomes" id="UP000552709"/>
    </source>
</evidence>
<dbReference type="Proteomes" id="UP000552709">
    <property type="component" value="Unassembled WGS sequence"/>
</dbReference>
<comment type="caution">
    <text evidence="1">The sequence shown here is derived from an EMBL/GenBank/DDBJ whole genome shotgun (WGS) entry which is preliminary data.</text>
</comment>
<proteinExistence type="predicted"/>
<dbReference type="RefSeq" id="WP_184138008.1">
    <property type="nucleotide sequence ID" value="NZ_JACHFL010000028.1"/>
</dbReference>
<sequence length="102" mass="10858">MHATGESRRSPNGAAAVVHDRSSLAAFITALAEDRSDADRQEQQHPNRYAFERAHGWEVTSLAAYLSALAQELEAAPTDAVSWAGLAQVLLAAKGRTPMDGA</sequence>
<organism evidence="1 2">
    <name type="scientific">Deinococcus humi</name>
    <dbReference type="NCBI Taxonomy" id="662880"/>
    <lineage>
        <taxon>Bacteria</taxon>
        <taxon>Thermotogati</taxon>
        <taxon>Deinococcota</taxon>
        <taxon>Deinococci</taxon>
        <taxon>Deinococcales</taxon>
        <taxon>Deinococcaceae</taxon>
        <taxon>Deinococcus</taxon>
    </lineage>
</organism>
<dbReference type="EMBL" id="JACHFL010000028">
    <property type="protein sequence ID" value="MBB5366135.1"/>
    <property type="molecule type" value="Genomic_DNA"/>
</dbReference>
<dbReference type="AlphaFoldDB" id="A0A7W8NHQ5"/>